<keyword evidence="2" id="KW-1185">Reference proteome</keyword>
<evidence type="ECO:0000313" key="2">
    <source>
        <dbReference type="Proteomes" id="UP000799429"/>
    </source>
</evidence>
<protein>
    <submittedName>
        <fullName evidence="1">Uncharacterized protein</fullName>
    </submittedName>
</protein>
<sequence>MSLDRRACFGYTQLLNSLTKISCTWTEDTATDPKDVRARLGIGIPHLLDQIESNLKIPERPNKRVTVDDLIDANLPHIVERDRDLAGQLLFACIGWATMLYSATSQPHSSLTRYMIMACRSPPCPETLLSVTHSQGSRTELRSILKSLDIWPLIEALDSLDVDAEIYPLSDGAPLEKHLVLKPSIFKDQKLFTECGLKISLSMHLSDHLRLIDTSRPPQLLLFAYPSFCLKQLTSGDSSTLYKVLDLLSDDKPRFNTLLYLHEMLRSYRLLFGRSKPGPGWAPRGFSYAWGKVHKGFIPFEPFAHDGEFDSDLVDLCTRDVLPAHLQHLDSDKERWDFNYLYDRLVKVQEVAADSEGRNPIHVGGPGGWLVFYQGAVLVLMSLLPAHVSTTRSLHTVRSWYKVMLEALPETYRAVSKRQMVKEIVQRITV</sequence>
<proteinExistence type="predicted"/>
<accession>A0A9P4S7T9</accession>
<dbReference type="Proteomes" id="UP000799429">
    <property type="component" value="Unassembled WGS sequence"/>
</dbReference>
<evidence type="ECO:0000313" key="1">
    <source>
        <dbReference type="EMBL" id="KAF2837625.1"/>
    </source>
</evidence>
<name>A0A9P4S7T9_9PEZI</name>
<comment type="caution">
    <text evidence="1">The sequence shown here is derived from an EMBL/GenBank/DDBJ whole genome shotgun (WGS) entry which is preliminary data.</text>
</comment>
<dbReference type="EMBL" id="MU006099">
    <property type="protein sequence ID" value="KAF2837625.1"/>
    <property type="molecule type" value="Genomic_DNA"/>
</dbReference>
<organism evidence="1 2">
    <name type="scientific">Patellaria atrata CBS 101060</name>
    <dbReference type="NCBI Taxonomy" id="1346257"/>
    <lineage>
        <taxon>Eukaryota</taxon>
        <taxon>Fungi</taxon>
        <taxon>Dikarya</taxon>
        <taxon>Ascomycota</taxon>
        <taxon>Pezizomycotina</taxon>
        <taxon>Dothideomycetes</taxon>
        <taxon>Dothideomycetes incertae sedis</taxon>
        <taxon>Patellariales</taxon>
        <taxon>Patellariaceae</taxon>
        <taxon>Patellaria</taxon>
    </lineage>
</organism>
<gene>
    <name evidence="1" type="ORF">M501DRAFT_986429</name>
</gene>
<dbReference type="AlphaFoldDB" id="A0A9P4S7T9"/>
<reference evidence="1" key="1">
    <citation type="journal article" date="2020" name="Stud. Mycol.">
        <title>101 Dothideomycetes genomes: a test case for predicting lifestyles and emergence of pathogens.</title>
        <authorList>
            <person name="Haridas S."/>
            <person name="Albert R."/>
            <person name="Binder M."/>
            <person name="Bloem J."/>
            <person name="Labutti K."/>
            <person name="Salamov A."/>
            <person name="Andreopoulos B."/>
            <person name="Baker S."/>
            <person name="Barry K."/>
            <person name="Bills G."/>
            <person name="Bluhm B."/>
            <person name="Cannon C."/>
            <person name="Castanera R."/>
            <person name="Culley D."/>
            <person name="Daum C."/>
            <person name="Ezra D."/>
            <person name="Gonzalez J."/>
            <person name="Henrissat B."/>
            <person name="Kuo A."/>
            <person name="Liang C."/>
            <person name="Lipzen A."/>
            <person name="Lutzoni F."/>
            <person name="Magnuson J."/>
            <person name="Mondo S."/>
            <person name="Nolan M."/>
            <person name="Ohm R."/>
            <person name="Pangilinan J."/>
            <person name="Park H.-J."/>
            <person name="Ramirez L."/>
            <person name="Alfaro M."/>
            <person name="Sun H."/>
            <person name="Tritt A."/>
            <person name="Yoshinaga Y."/>
            <person name="Zwiers L.-H."/>
            <person name="Turgeon B."/>
            <person name="Goodwin S."/>
            <person name="Spatafora J."/>
            <person name="Crous P."/>
            <person name="Grigoriev I."/>
        </authorList>
    </citation>
    <scope>NUCLEOTIDE SEQUENCE</scope>
    <source>
        <strain evidence="1">CBS 101060</strain>
    </source>
</reference>
<dbReference type="OrthoDB" id="5428890at2759"/>